<evidence type="ECO:0008006" key="6">
    <source>
        <dbReference type="Google" id="ProtNLM"/>
    </source>
</evidence>
<sequence>MPMKPSKLIPLFLIFALLFAPVTAVQAAPNKNNTSVVSTGSYSTWLWNTNEITYNSDNILNFLVANNVTDLHLQVNYGIDYAYYQDFISRAAANNIAVHALEGSPDWVLPEGTVYQDYFFNWLTDYQANSAPEARFKGMHLDVEPYHYSTGYGTDPNGVLGRYQDYLMHAKTVANNLQLNLAIDIPFWFNEVQYSTAYGNGNLAAWIFNNIKTVTIMAYRDFAVGANGINQIAETEMNLARQYNVSATIAVETENIGDPTYVTFFEEGSTYMYNELSLVRQYFSKNRAFSGIGIHHLGSWMNMNP</sequence>
<reference evidence="3 5" key="2">
    <citation type="submission" date="2016-10" db="EMBL/GenBank/DDBJ databases">
        <authorList>
            <person name="Varghese N."/>
            <person name="Submissions S."/>
        </authorList>
    </citation>
    <scope>NUCLEOTIDE SEQUENCE [LARGE SCALE GENOMIC DNA]</scope>
    <source>
        <strain evidence="3 5">DSM 22150</strain>
    </source>
</reference>
<reference evidence="2 4" key="1">
    <citation type="submission" date="2016-02" db="EMBL/GenBank/DDBJ databases">
        <authorList>
            <person name="Wen L."/>
            <person name="He K."/>
            <person name="Yang H."/>
        </authorList>
    </citation>
    <scope>NUCLEOTIDE SEQUENCE [LARGE SCALE GENOMIC DNA]</scope>
    <source>
        <strain evidence="2">Trichococcus_R210</strain>
    </source>
</reference>
<feature type="signal peptide" evidence="1">
    <location>
        <begin position="1"/>
        <end position="27"/>
    </location>
</feature>
<evidence type="ECO:0000313" key="5">
    <source>
        <dbReference type="Proteomes" id="UP000199280"/>
    </source>
</evidence>
<evidence type="ECO:0000313" key="4">
    <source>
        <dbReference type="Proteomes" id="UP000076878"/>
    </source>
</evidence>
<dbReference type="EMBL" id="FNYT01000005">
    <property type="protein sequence ID" value="SEI92465.1"/>
    <property type="molecule type" value="Genomic_DNA"/>
</dbReference>
<proteinExistence type="predicted"/>
<evidence type="ECO:0000313" key="2">
    <source>
        <dbReference type="EMBL" id="CZQ93079.1"/>
    </source>
</evidence>
<organism evidence="2 4">
    <name type="scientific">Trichococcus ilyis</name>
    <dbReference type="NCBI Taxonomy" id="640938"/>
    <lineage>
        <taxon>Bacteria</taxon>
        <taxon>Bacillati</taxon>
        <taxon>Bacillota</taxon>
        <taxon>Bacilli</taxon>
        <taxon>Lactobacillales</taxon>
        <taxon>Carnobacteriaceae</taxon>
        <taxon>Trichococcus</taxon>
    </lineage>
</organism>
<dbReference type="Proteomes" id="UP000076878">
    <property type="component" value="Unassembled WGS sequence"/>
</dbReference>
<dbReference type="STRING" id="640938.TR210_1108"/>
<keyword evidence="1" id="KW-0732">Signal</keyword>
<evidence type="ECO:0000256" key="1">
    <source>
        <dbReference type="SAM" id="SignalP"/>
    </source>
</evidence>
<protein>
    <recommendedName>
        <fullName evidence="6">Amidase</fullName>
    </recommendedName>
</protein>
<accession>A0A143YN31</accession>
<evidence type="ECO:0000313" key="3">
    <source>
        <dbReference type="EMBL" id="SEI92465.1"/>
    </source>
</evidence>
<keyword evidence="5" id="KW-1185">Reference proteome</keyword>
<gene>
    <name evidence="3" type="ORF">SAMN05216375_10542</name>
    <name evidence="2" type="ORF">TR210_1108</name>
</gene>
<dbReference type="AlphaFoldDB" id="A0A143YN31"/>
<name>A0A143YN31_9LACT</name>
<dbReference type="Proteomes" id="UP000199280">
    <property type="component" value="Unassembled WGS sequence"/>
</dbReference>
<dbReference type="EMBL" id="FJNB01000006">
    <property type="protein sequence ID" value="CZQ93079.1"/>
    <property type="molecule type" value="Genomic_DNA"/>
</dbReference>
<feature type="chain" id="PRO_5007514960" description="Amidase" evidence="1">
    <location>
        <begin position="28"/>
        <end position="305"/>
    </location>
</feature>